<proteinExistence type="predicted"/>
<keyword evidence="6" id="KW-1185">Reference proteome</keyword>
<gene>
    <name evidence="5" type="primary">EIF3D</name>
    <name evidence="5" type="ORF">Ciccas_004465</name>
</gene>
<dbReference type="AlphaFoldDB" id="A0ABD2QBH9"/>
<reference evidence="5 6" key="1">
    <citation type="submission" date="2024-11" db="EMBL/GenBank/DDBJ databases">
        <title>Adaptive evolution of stress response genes in parasites aligns with host niche diversity.</title>
        <authorList>
            <person name="Hahn C."/>
            <person name="Resl P."/>
        </authorList>
    </citation>
    <scope>NUCLEOTIDE SEQUENCE [LARGE SCALE GENOMIC DNA]</scope>
    <source>
        <strain evidence="5">EGGRZ-B1_66</strain>
        <tissue evidence="5">Body</tissue>
    </source>
</reference>
<dbReference type="GO" id="GO:0003743">
    <property type="term" value="F:translation initiation factor activity"/>
    <property type="evidence" value="ECO:0007669"/>
    <property type="project" value="UniProtKB-KW"/>
</dbReference>
<keyword evidence="2 5" id="KW-0396">Initiation factor</keyword>
<accession>A0ABD2QBH9</accession>
<dbReference type="InterPro" id="IPR007783">
    <property type="entry name" value="eIF3d"/>
</dbReference>
<dbReference type="PANTHER" id="PTHR12399">
    <property type="entry name" value="EUKARYOTIC TRANSLATION INITIATION FACTOR 3 SUBUNIT 7"/>
    <property type="match status" value="1"/>
</dbReference>
<dbReference type="GO" id="GO:0003723">
    <property type="term" value="F:RNA binding"/>
    <property type="evidence" value="ECO:0007669"/>
    <property type="project" value="UniProtKB-KW"/>
</dbReference>
<keyword evidence="4" id="KW-0648">Protein biosynthesis</keyword>
<dbReference type="PIRSF" id="PIRSF016281">
    <property type="entry name" value="EIF-3_zeta"/>
    <property type="match status" value="1"/>
</dbReference>
<name>A0ABD2QBH9_9PLAT</name>
<evidence type="ECO:0000256" key="1">
    <source>
        <dbReference type="ARBA" id="ARBA00022490"/>
    </source>
</evidence>
<dbReference type="Pfam" id="PF05091">
    <property type="entry name" value="eIF-3_zeta"/>
    <property type="match status" value="1"/>
</dbReference>
<protein>
    <submittedName>
        <fullName evidence="5">Eukaryotic translation initiation factor 3 subunit D</fullName>
    </submittedName>
</protein>
<keyword evidence="3" id="KW-0694">RNA-binding</keyword>
<dbReference type="PANTHER" id="PTHR12399:SF0">
    <property type="entry name" value="EUKARYOTIC TRANSLATION INITIATION FACTOR 3 SUBUNIT D"/>
    <property type="match status" value="1"/>
</dbReference>
<keyword evidence="1" id="KW-0963">Cytoplasm</keyword>
<evidence type="ECO:0000256" key="3">
    <source>
        <dbReference type="ARBA" id="ARBA00022884"/>
    </source>
</evidence>
<evidence type="ECO:0000313" key="6">
    <source>
        <dbReference type="Proteomes" id="UP001626550"/>
    </source>
</evidence>
<dbReference type="EMBL" id="JBJKFK010000469">
    <property type="protein sequence ID" value="KAL3316879.1"/>
    <property type="molecule type" value="Genomic_DNA"/>
</dbReference>
<evidence type="ECO:0000313" key="5">
    <source>
        <dbReference type="EMBL" id="KAL3316879.1"/>
    </source>
</evidence>
<evidence type="ECO:0000256" key="2">
    <source>
        <dbReference type="ARBA" id="ARBA00022540"/>
    </source>
</evidence>
<dbReference type="Proteomes" id="UP001626550">
    <property type="component" value="Unassembled WGS sequence"/>
</dbReference>
<organism evidence="5 6">
    <name type="scientific">Cichlidogyrus casuarinus</name>
    <dbReference type="NCBI Taxonomy" id="1844966"/>
    <lineage>
        <taxon>Eukaryota</taxon>
        <taxon>Metazoa</taxon>
        <taxon>Spiralia</taxon>
        <taxon>Lophotrochozoa</taxon>
        <taxon>Platyhelminthes</taxon>
        <taxon>Monogenea</taxon>
        <taxon>Monopisthocotylea</taxon>
        <taxon>Dactylogyridea</taxon>
        <taxon>Ancyrocephalidae</taxon>
        <taxon>Cichlidogyrus</taxon>
    </lineage>
</organism>
<evidence type="ECO:0000256" key="4">
    <source>
        <dbReference type="ARBA" id="ARBA00022917"/>
    </source>
</evidence>
<comment type="caution">
    <text evidence="5">The sequence shown here is derived from an EMBL/GenBank/DDBJ whole genome shotgun (WGS) entry which is preliminary data.</text>
</comment>
<sequence>MTPSPLLPKLEALTINKNVFGWGPSDIPTEFKNMPYQPFSKETRIGKIADWSGNVYQDMKSKNRYMSHFGGGSQYAYHHDDDDTNFQTAGTLKPKLAPHLRNRQRMMIQRKQRGGMPYNPRQLNSYQQQQQVQLQNKMRQNIPAWKKNNMRHHDTRTKTIRVIREPLIHIKDHWPAVDEVDLSRLATLSLPNVQRPVDLADFGELGYFDPSLDRVNTKDEQPLSGDLTLFYLSLLQDSVIADLIKERLGNVFMSSQVASFLMCAPRSVYSWDLVAYREEDSILIDFRDNYEDINIELMTMNENATEPPPDHLAKVYNLEGVLCTHQFRKRVLQSHAKAPRYNFPSLIPDLDDDEDGKKQSQSLGYRYRLFDIGKNIQVVIRCEVDAAVAVEGRKNETKFACVYALTEFPTKAPGAVDWRSKLDTQAGAVLASELRNNSFKLARFTTRAILSGAEFIKLGFISRDNPKDTNKHSILDVQQFKTPEFAQQMGYNVDNAWGILRCIIEHLFNMPVGCYLIQKDANKPILRFHTLPSSDFLEEDNAADLDEEQMKEYLDKQKEDAQERWMKVNEALGKKKLGTVNVNP</sequence>